<sequence>MPTHAPGSGYYLTWDGAPSTSPTPGPRLGMHSACAVGGGGRRTARVVACRRLLAAHSRLHRYARALCQLATPRHHLHLHGSTVGALHTCVTR</sequence>
<dbReference type="AlphaFoldDB" id="A0A2K3DD02"/>
<name>A0A2K3DD02_CHLRE</name>
<dbReference type="InParanoid" id="A0A2K3DD02"/>
<accession>A0A2K3DD02</accession>
<dbReference type="GeneID" id="66054741"/>
<evidence type="ECO:0000313" key="1">
    <source>
        <dbReference type="EMBL" id="PNW78407.1"/>
    </source>
</evidence>
<keyword evidence="2" id="KW-1185">Reference proteome</keyword>
<dbReference type="RefSeq" id="XP_042920851.1">
    <property type="nucleotide sequence ID" value="XM_043065905.1"/>
</dbReference>
<protein>
    <submittedName>
        <fullName evidence="1">Uncharacterized protein</fullName>
    </submittedName>
</protein>
<gene>
    <name evidence="1" type="ORF">CHLRE_09g398702v5</name>
</gene>
<dbReference type="Gramene" id="PNW78407">
    <property type="protein sequence ID" value="PNW78407"/>
    <property type="gene ID" value="CHLRE_09g398702v5"/>
</dbReference>
<dbReference type="EMBL" id="CM008970">
    <property type="protein sequence ID" value="PNW78407.1"/>
    <property type="molecule type" value="Genomic_DNA"/>
</dbReference>
<organism evidence="1 2">
    <name type="scientific">Chlamydomonas reinhardtii</name>
    <name type="common">Chlamydomonas smithii</name>
    <dbReference type="NCBI Taxonomy" id="3055"/>
    <lineage>
        <taxon>Eukaryota</taxon>
        <taxon>Viridiplantae</taxon>
        <taxon>Chlorophyta</taxon>
        <taxon>core chlorophytes</taxon>
        <taxon>Chlorophyceae</taxon>
        <taxon>CS clade</taxon>
        <taxon>Chlamydomonadales</taxon>
        <taxon>Chlamydomonadaceae</taxon>
        <taxon>Chlamydomonas</taxon>
    </lineage>
</organism>
<dbReference type="KEGG" id="cre:CHLRE_09g398702v5"/>
<reference evidence="1 2" key="1">
    <citation type="journal article" date="2007" name="Science">
        <title>The Chlamydomonas genome reveals the evolution of key animal and plant functions.</title>
        <authorList>
            <person name="Merchant S.S."/>
            <person name="Prochnik S.E."/>
            <person name="Vallon O."/>
            <person name="Harris E.H."/>
            <person name="Karpowicz S.J."/>
            <person name="Witman G.B."/>
            <person name="Terry A."/>
            <person name="Salamov A."/>
            <person name="Fritz-Laylin L.K."/>
            <person name="Marechal-Drouard L."/>
            <person name="Marshall W.F."/>
            <person name="Qu L.H."/>
            <person name="Nelson D.R."/>
            <person name="Sanderfoot A.A."/>
            <person name="Spalding M.H."/>
            <person name="Kapitonov V.V."/>
            <person name="Ren Q."/>
            <person name="Ferris P."/>
            <person name="Lindquist E."/>
            <person name="Shapiro H."/>
            <person name="Lucas S.M."/>
            <person name="Grimwood J."/>
            <person name="Schmutz J."/>
            <person name="Cardol P."/>
            <person name="Cerutti H."/>
            <person name="Chanfreau G."/>
            <person name="Chen C.L."/>
            <person name="Cognat V."/>
            <person name="Croft M.T."/>
            <person name="Dent R."/>
            <person name="Dutcher S."/>
            <person name="Fernandez E."/>
            <person name="Fukuzawa H."/>
            <person name="Gonzalez-Ballester D."/>
            <person name="Gonzalez-Halphen D."/>
            <person name="Hallmann A."/>
            <person name="Hanikenne M."/>
            <person name="Hippler M."/>
            <person name="Inwood W."/>
            <person name="Jabbari K."/>
            <person name="Kalanon M."/>
            <person name="Kuras R."/>
            <person name="Lefebvre P.A."/>
            <person name="Lemaire S.D."/>
            <person name="Lobanov A.V."/>
            <person name="Lohr M."/>
            <person name="Manuell A."/>
            <person name="Meier I."/>
            <person name="Mets L."/>
            <person name="Mittag M."/>
            <person name="Mittelmeier T."/>
            <person name="Moroney J.V."/>
            <person name="Moseley J."/>
            <person name="Napoli C."/>
            <person name="Nedelcu A.M."/>
            <person name="Niyogi K."/>
            <person name="Novoselov S.V."/>
            <person name="Paulsen I.T."/>
            <person name="Pazour G."/>
            <person name="Purton S."/>
            <person name="Ral J.P."/>
            <person name="Riano-Pachon D.M."/>
            <person name="Riekhof W."/>
            <person name="Rymarquis L."/>
            <person name="Schroda M."/>
            <person name="Stern D."/>
            <person name="Umen J."/>
            <person name="Willows R."/>
            <person name="Wilson N."/>
            <person name="Zimmer S.L."/>
            <person name="Allmer J."/>
            <person name="Balk J."/>
            <person name="Bisova K."/>
            <person name="Chen C.J."/>
            <person name="Elias M."/>
            <person name="Gendler K."/>
            <person name="Hauser C."/>
            <person name="Lamb M.R."/>
            <person name="Ledford H."/>
            <person name="Long J.C."/>
            <person name="Minagawa J."/>
            <person name="Page M.D."/>
            <person name="Pan J."/>
            <person name="Pootakham W."/>
            <person name="Roje S."/>
            <person name="Rose A."/>
            <person name="Stahlberg E."/>
            <person name="Terauchi A.M."/>
            <person name="Yang P."/>
            <person name="Ball S."/>
            <person name="Bowler C."/>
            <person name="Dieckmann C.L."/>
            <person name="Gladyshev V.N."/>
            <person name="Green P."/>
            <person name="Jorgensen R."/>
            <person name="Mayfield S."/>
            <person name="Mueller-Roeber B."/>
            <person name="Rajamani S."/>
            <person name="Sayre R.T."/>
            <person name="Brokstein P."/>
            <person name="Dubchak I."/>
            <person name="Goodstein D."/>
            <person name="Hornick L."/>
            <person name="Huang Y.W."/>
            <person name="Jhaveri J."/>
            <person name="Luo Y."/>
            <person name="Martinez D."/>
            <person name="Ngau W.C."/>
            <person name="Otillar B."/>
            <person name="Poliakov A."/>
            <person name="Porter A."/>
            <person name="Szajkowski L."/>
            <person name="Werner G."/>
            <person name="Zhou K."/>
            <person name="Grigoriev I.V."/>
            <person name="Rokhsar D.S."/>
            <person name="Grossman A.R."/>
        </authorList>
    </citation>
    <scope>NUCLEOTIDE SEQUENCE [LARGE SCALE GENOMIC DNA]</scope>
    <source>
        <strain evidence="2">CC-503</strain>
    </source>
</reference>
<proteinExistence type="predicted"/>
<dbReference type="Proteomes" id="UP000006906">
    <property type="component" value="Chromosome 9"/>
</dbReference>
<evidence type="ECO:0000313" key="2">
    <source>
        <dbReference type="Proteomes" id="UP000006906"/>
    </source>
</evidence>